<dbReference type="Gene3D" id="3.40.50.300">
    <property type="entry name" value="P-loop containing nucleotide triphosphate hydrolases"/>
    <property type="match status" value="1"/>
</dbReference>
<dbReference type="EMBL" id="BARU01017491">
    <property type="protein sequence ID" value="GAH60553.1"/>
    <property type="molecule type" value="Genomic_DNA"/>
</dbReference>
<gene>
    <name evidence="1" type="ORF">S03H2_29009</name>
</gene>
<evidence type="ECO:0000313" key="1">
    <source>
        <dbReference type="EMBL" id="GAH60553.1"/>
    </source>
</evidence>
<organism evidence="1">
    <name type="scientific">marine sediment metagenome</name>
    <dbReference type="NCBI Taxonomy" id="412755"/>
    <lineage>
        <taxon>unclassified sequences</taxon>
        <taxon>metagenomes</taxon>
        <taxon>ecological metagenomes</taxon>
    </lineage>
</organism>
<feature type="non-terminal residue" evidence="1">
    <location>
        <position position="239"/>
    </location>
</feature>
<accession>X1ISQ7</accession>
<protein>
    <submittedName>
        <fullName evidence="1">Uncharacterized protein</fullName>
    </submittedName>
</protein>
<sequence>MFCRKFNLVEGIRADFNEVGLETKPILFKKKYYGFQTKFFEPTNDAKQIKDSVEKAIKHFKGNLDVIYIYLNNPIGTRARYDKNIEILAKKDNVEIIWIVPSNLKIILSQPKNQDLARLYFSLGKTIKEFIGELKQHTQSILEPIHSKIDFDGNEIKIDRSIIRKDLSITLKNSSVVILSGEGGVGKTAVIKDFYNDIEERTPIFIFKAVEFNIYNINDLFKNYGDFTLLDFINKHKDI</sequence>
<name>X1ISQ7_9ZZZZ</name>
<comment type="caution">
    <text evidence="1">The sequence shown here is derived from an EMBL/GenBank/DDBJ whole genome shotgun (WGS) entry which is preliminary data.</text>
</comment>
<dbReference type="AlphaFoldDB" id="X1ISQ7"/>
<dbReference type="InterPro" id="IPR027417">
    <property type="entry name" value="P-loop_NTPase"/>
</dbReference>
<dbReference type="SUPFAM" id="SSF52540">
    <property type="entry name" value="P-loop containing nucleoside triphosphate hydrolases"/>
    <property type="match status" value="1"/>
</dbReference>
<reference evidence="1" key="1">
    <citation type="journal article" date="2014" name="Front. Microbiol.">
        <title>High frequency of phylogenetically diverse reductive dehalogenase-homologous genes in deep subseafloor sedimentary metagenomes.</title>
        <authorList>
            <person name="Kawai M."/>
            <person name="Futagami T."/>
            <person name="Toyoda A."/>
            <person name="Takaki Y."/>
            <person name="Nishi S."/>
            <person name="Hori S."/>
            <person name="Arai W."/>
            <person name="Tsubouchi T."/>
            <person name="Morono Y."/>
            <person name="Uchiyama I."/>
            <person name="Ito T."/>
            <person name="Fujiyama A."/>
            <person name="Inagaki F."/>
            <person name="Takami H."/>
        </authorList>
    </citation>
    <scope>NUCLEOTIDE SEQUENCE</scope>
    <source>
        <strain evidence="1">Expedition CK06-06</strain>
    </source>
</reference>
<proteinExistence type="predicted"/>